<dbReference type="Gene3D" id="1.10.357.10">
    <property type="entry name" value="Tetracycline Repressor, domain 2"/>
    <property type="match status" value="1"/>
</dbReference>
<gene>
    <name evidence="2" type="ORF">EHE22_01455</name>
</gene>
<protein>
    <submittedName>
        <fullName evidence="2">TetR/AcrR family transcriptional regulator</fullName>
    </submittedName>
</protein>
<feature type="domain" description="TetR transcriptional regulator CgmR-like C-terminal" evidence="1">
    <location>
        <begin position="57"/>
        <end position="138"/>
    </location>
</feature>
<dbReference type="Pfam" id="PF17937">
    <property type="entry name" value="TetR_C_28"/>
    <property type="match status" value="1"/>
</dbReference>
<dbReference type="EMBL" id="PKQI01000001">
    <property type="protein sequence ID" value="NNV19094.1"/>
    <property type="molecule type" value="Genomic_DNA"/>
</dbReference>
<name>A0A7Y3WVE2_9HYPH</name>
<dbReference type="Proteomes" id="UP000526233">
    <property type="component" value="Unassembled WGS sequence"/>
</dbReference>
<dbReference type="InterPro" id="IPR041479">
    <property type="entry name" value="TetR_CgmR_C"/>
</dbReference>
<comment type="caution">
    <text evidence="2">The sequence shown here is derived from an EMBL/GenBank/DDBJ whole genome shotgun (WGS) entry which is preliminary data.</text>
</comment>
<organism evidence="2 3">
    <name type="scientific">Brucella pseudogrignonensis</name>
    <dbReference type="NCBI Taxonomy" id="419475"/>
    <lineage>
        <taxon>Bacteria</taxon>
        <taxon>Pseudomonadati</taxon>
        <taxon>Pseudomonadota</taxon>
        <taxon>Alphaproteobacteria</taxon>
        <taxon>Hyphomicrobiales</taxon>
        <taxon>Brucellaceae</taxon>
        <taxon>Brucella/Ochrobactrum group</taxon>
        <taxon>Brucella</taxon>
    </lineage>
</organism>
<reference evidence="2 3" key="1">
    <citation type="submission" date="2018-11" db="EMBL/GenBank/DDBJ databases">
        <title>Genome sequencing and analysis.</title>
        <authorList>
            <person name="Huang Y.-T."/>
        </authorList>
    </citation>
    <scope>NUCLEOTIDE SEQUENCE [LARGE SCALE GENOMIC DNA]</scope>
    <source>
        <strain evidence="2 3">SHIN</strain>
    </source>
</reference>
<accession>A0A7Y3WVE2</accession>
<dbReference type="AlphaFoldDB" id="A0A7Y3WVE2"/>
<proteinExistence type="predicted"/>
<evidence type="ECO:0000313" key="3">
    <source>
        <dbReference type="Proteomes" id="UP000526233"/>
    </source>
</evidence>
<evidence type="ECO:0000313" key="2">
    <source>
        <dbReference type="EMBL" id="NNV19094.1"/>
    </source>
</evidence>
<dbReference type="RefSeq" id="WP_171379575.1">
    <property type="nucleotide sequence ID" value="NZ_PKQI01000001.1"/>
</dbReference>
<evidence type="ECO:0000259" key="1">
    <source>
        <dbReference type="Pfam" id="PF17937"/>
    </source>
</evidence>
<sequence length="155" mass="17259">MSKSRVVYDHKSKSALLEALVDRHLEAERIRVQEAVVKCADTPHPELFARIAVAEPTLSDVDRAVAMAISVAMSNEKLLQSRVKSWTQEEEAAIANTDRPVAAKVAHLALLGFYWKELSEAHVPDTTERAEILNGIRAIFTSFPEPKMPRPLSTE</sequence>